<evidence type="ECO:0000313" key="3">
    <source>
        <dbReference type="EMBL" id="VAV87058.1"/>
    </source>
</evidence>
<dbReference type="InterPro" id="IPR036390">
    <property type="entry name" value="WH_DNA-bd_sf"/>
</dbReference>
<dbReference type="InterPro" id="IPR036196">
    <property type="entry name" value="Ptyr_pPase_sf"/>
</dbReference>
<dbReference type="PRINTS" id="PR00778">
    <property type="entry name" value="HTHARSR"/>
</dbReference>
<dbReference type="EC" id="1.20.4.4" evidence="3"/>
<dbReference type="Pfam" id="PF01451">
    <property type="entry name" value="LMWPc"/>
    <property type="match status" value="1"/>
</dbReference>
<evidence type="ECO:0000259" key="2">
    <source>
        <dbReference type="PROSITE" id="PS50987"/>
    </source>
</evidence>
<dbReference type="PANTHER" id="PTHR43428:SF1">
    <property type="entry name" value="ARSENATE REDUCTASE"/>
    <property type="match status" value="1"/>
</dbReference>
<name>A0A3B0RG26_9ZZZZ</name>
<reference evidence="3" key="1">
    <citation type="submission" date="2018-06" db="EMBL/GenBank/DDBJ databases">
        <authorList>
            <person name="Zhirakovskaya E."/>
        </authorList>
    </citation>
    <scope>NUCLEOTIDE SEQUENCE</scope>
</reference>
<dbReference type="EMBL" id="UOEE01000027">
    <property type="protein sequence ID" value="VAV87058.1"/>
    <property type="molecule type" value="Genomic_DNA"/>
</dbReference>
<dbReference type="InterPro" id="IPR036388">
    <property type="entry name" value="WH-like_DNA-bd_sf"/>
</dbReference>
<keyword evidence="1" id="KW-0059">Arsenical resistance</keyword>
<dbReference type="AlphaFoldDB" id="A0A3B0RG26"/>
<dbReference type="CDD" id="cd16345">
    <property type="entry name" value="LMWP_ArsC"/>
    <property type="match status" value="1"/>
</dbReference>
<dbReference type="InterPro" id="IPR023485">
    <property type="entry name" value="Ptyr_pPase"/>
</dbReference>
<accession>A0A3B0RG26</accession>
<dbReference type="InterPro" id="IPR001845">
    <property type="entry name" value="HTH_ArsR_DNA-bd_dom"/>
</dbReference>
<dbReference type="SMART" id="SM00226">
    <property type="entry name" value="LMWPc"/>
    <property type="match status" value="1"/>
</dbReference>
<dbReference type="GO" id="GO:0046685">
    <property type="term" value="P:response to arsenic-containing substance"/>
    <property type="evidence" value="ECO:0007669"/>
    <property type="project" value="UniProtKB-KW"/>
</dbReference>
<dbReference type="GO" id="GO:0003700">
    <property type="term" value="F:DNA-binding transcription factor activity"/>
    <property type="evidence" value="ECO:0007669"/>
    <property type="project" value="InterPro"/>
</dbReference>
<organism evidence="3">
    <name type="scientific">hydrothermal vent metagenome</name>
    <dbReference type="NCBI Taxonomy" id="652676"/>
    <lineage>
        <taxon>unclassified sequences</taxon>
        <taxon>metagenomes</taxon>
        <taxon>ecological metagenomes</taxon>
    </lineage>
</organism>
<dbReference type="SUPFAM" id="SSF52788">
    <property type="entry name" value="Phosphotyrosine protein phosphatases I"/>
    <property type="match status" value="1"/>
</dbReference>
<dbReference type="SMART" id="SM00418">
    <property type="entry name" value="HTH_ARSR"/>
    <property type="match status" value="1"/>
</dbReference>
<feature type="domain" description="HTH arsR-type" evidence="2">
    <location>
        <begin position="4"/>
        <end position="101"/>
    </location>
</feature>
<sequence length="301" mass="31808">MDIKQTISEQQALLCFAALSHPSRLAIFRAVLAQTPDSLAAGQIGEQLGIAASTLSGHLAKLRQSGLIEVTRQGTSLQYRARQTSIADFVSYITDTCCQQNPDICNLELPAPEQKAKPLPIPTPKTSERPEDKTKTAAVSVLFLCTGNSARSILAECILNRLGSKQFCGYSAGSAPVGKVNPAALALLEDHGFAVRHLASKSWDSFTGKAAPALDIVITVCGNAAGETCPIWTGAPVTAHWGLPDPAAVTGSKTKIATAFEQTYAQLQDRIYAMLELDIAQMSAAQITSALQQIGQMDGAA</sequence>
<dbReference type="PROSITE" id="PS50987">
    <property type="entry name" value="HTH_ARSR_2"/>
    <property type="match status" value="1"/>
</dbReference>
<dbReference type="PANTHER" id="PTHR43428">
    <property type="entry name" value="ARSENATE REDUCTASE"/>
    <property type="match status" value="1"/>
</dbReference>
<dbReference type="InterPro" id="IPR011991">
    <property type="entry name" value="ArsR-like_HTH"/>
</dbReference>
<keyword evidence="3" id="KW-0560">Oxidoreductase</keyword>
<dbReference type="NCBIfam" id="NF033788">
    <property type="entry name" value="HTH_metalloreg"/>
    <property type="match status" value="1"/>
</dbReference>
<gene>
    <name evidence="3" type="ORF">MNBD_ALPHA06-1625</name>
</gene>
<dbReference type="SUPFAM" id="SSF46785">
    <property type="entry name" value="Winged helix' DNA-binding domain"/>
    <property type="match status" value="1"/>
</dbReference>
<proteinExistence type="predicted"/>
<dbReference type="Gene3D" id="3.40.50.2300">
    <property type="match status" value="1"/>
</dbReference>
<evidence type="ECO:0000256" key="1">
    <source>
        <dbReference type="ARBA" id="ARBA00022849"/>
    </source>
</evidence>
<protein>
    <submittedName>
        <fullName evidence="3">Arsenate reductase thioredoxin-coupled, LMWP family</fullName>
        <ecNumber evidence="3">1.20.4.4</ecNumber>
    </submittedName>
</protein>
<dbReference type="GO" id="GO:0030612">
    <property type="term" value="F:arsenate reductase (thioredoxin) activity"/>
    <property type="evidence" value="ECO:0007669"/>
    <property type="project" value="UniProtKB-EC"/>
</dbReference>
<dbReference type="Pfam" id="PF12840">
    <property type="entry name" value="HTH_20"/>
    <property type="match status" value="1"/>
</dbReference>
<dbReference type="Gene3D" id="1.10.10.10">
    <property type="entry name" value="Winged helix-like DNA-binding domain superfamily/Winged helix DNA-binding domain"/>
    <property type="match status" value="1"/>
</dbReference>
<dbReference type="CDD" id="cd00090">
    <property type="entry name" value="HTH_ARSR"/>
    <property type="match status" value="1"/>
</dbReference>